<dbReference type="GO" id="GO:0035556">
    <property type="term" value="P:intracellular signal transduction"/>
    <property type="evidence" value="ECO:0007669"/>
    <property type="project" value="TreeGrafter"/>
</dbReference>
<dbReference type="GO" id="GO:0004674">
    <property type="term" value="F:protein serine/threonine kinase activity"/>
    <property type="evidence" value="ECO:0007669"/>
    <property type="project" value="TreeGrafter"/>
</dbReference>
<dbReference type="AlphaFoldDB" id="A0AAD5TKH8"/>
<proteinExistence type="predicted"/>
<keyword evidence="2 3" id="KW-0067">ATP-binding</keyword>
<evidence type="ECO:0000313" key="7">
    <source>
        <dbReference type="Proteomes" id="UP001212152"/>
    </source>
</evidence>
<dbReference type="PANTHER" id="PTHR24346:SF30">
    <property type="entry name" value="MATERNAL EMBRYONIC LEUCINE ZIPPER KINASE"/>
    <property type="match status" value="1"/>
</dbReference>
<dbReference type="InterPro" id="IPR017441">
    <property type="entry name" value="Protein_kinase_ATP_BS"/>
</dbReference>
<protein>
    <recommendedName>
        <fullName evidence="5">Protein kinase domain-containing protein</fullName>
    </recommendedName>
</protein>
<name>A0AAD5TKH8_9FUNG</name>
<accession>A0AAD5TKH8</accession>
<dbReference type="PANTHER" id="PTHR24346">
    <property type="entry name" value="MAP/MICROTUBULE AFFINITY-REGULATING KINASE"/>
    <property type="match status" value="1"/>
</dbReference>
<dbReference type="Pfam" id="PF00069">
    <property type="entry name" value="Pkinase"/>
    <property type="match status" value="1"/>
</dbReference>
<dbReference type="FunFam" id="1.10.510.10:FF:000571">
    <property type="entry name" value="Maternal embryonic leucine zipper kinase"/>
    <property type="match status" value="1"/>
</dbReference>
<dbReference type="GO" id="GO:0005737">
    <property type="term" value="C:cytoplasm"/>
    <property type="evidence" value="ECO:0007669"/>
    <property type="project" value="TreeGrafter"/>
</dbReference>
<sequence>MVFVATLSPASPSFDKAADLALSLKTPLLPPQPPQQQNNNAASSACSTSSTASFASSCSSASSRRSRAKLHPPLVEQPWWHGNPAKSPASQPGRAELPGDSPQQQCTRLENIPRRPRNPPAHAIAGGRRYNSSVDVRREDLAAVSAERLKLQPLPPPPQHHQQRTSGELRTSAGPPSSTSISPRPPPVQTNILNNNTYNNNYHNRIHYNHKASTLTPSLSSKSRAVSEPLLDKFFEVTGWRKPAPSDWQHSTKGHTARPLSAHEETAATVAAAAAEPAVGGAAASPAVNETVGPYIILKTLGSGAFSHVKLAVHARDGVRVAIKMLEKTPPKSHHAAAAGGASAHAHLATQARNEASIISSLNHPNIVRLLTTFETDRYSCLVLEYVPNSDLYDLITNHPASLTPEFVRRIFRELVSAVAYLHAQNIAHCDLKIENILVDSDTGVKVTDFGLAQRFVPDGPLLTTRCGSEEYAAPELIQALPYDGRKIDVWALGIVLFTLLTNEMPFTHRPGERPRRMFHRIARGDYAFPLGGGGGGGGGGGHIGGGRQPAGAMAKDLVRRMLTTNPAKRITAEEILRHPYLTGEGSVLEPEPASPASA</sequence>
<feature type="binding site" evidence="3">
    <location>
        <position position="324"/>
    </location>
    <ligand>
        <name>ATP</name>
        <dbReference type="ChEBI" id="CHEBI:30616"/>
    </ligand>
</feature>
<dbReference type="PROSITE" id="PS00108">
    <property type="entry name" value="PROTEIN_KINASE_ST"/>
    <property type="match status" value="1"/>
</dbReference>
<keyword evidence="1 3" id="KW-0547">Nucleotide-binding</keyword>
<evidence type="ECO:0000256" key="4">
    <source>
        <dbReference type="SAM" id="MobiDB-lite"/>
    </source>
</evidence>
<gene>
    <name evidence="6" type="ORF">HDU87_003107</name>
</gene>
<dbReference type="SUPFAM" id="SSF56112">
    <property type="entry name" value="Protein kinase-like (PK-like)"/>
    <property type="match status" value="1"/>
</dbReference>
<reference evidence="6" key="1">
    <citation type="submission" date="2020-05" db="EMBL/GenBank/DDBJ databases">
        <title>Phylogenomic resolution of chytrid fungi.</title>
        <authorList>
            <person name="Stajich J.E."/>
            <person name="Amses K."/>
            <person name="Simmons R."/>
            <person name="Seto K."/>
            <person name="Myers J."/>
            <person name="Bonds A."/>
            <person name="Quandt C.A."/>
            <person name="Barry K."/>
            <person name="Liu P."/>
            <person name="Grigoriev I."/>
            <person name="Longcore J.E."/>
            <person name="James T.Y."/>
        </authorList>
    </citation>
    <scope>NUCLEOTIDE SEQUENCE</scope>
    <source>
        <strain evidence="6">JEL0379</strain>
    </source>
</reference>
<evidence type="ECO:0000259" key="5">
    <source>
        <dbReference type="PROSITE" id="PS50011"/>
    </source>
</evidence>
<organism evidence="6 7">
    <name type="scientific">Geranomyces variabilis</name>
    <dbReference type="NCBI Taxonomy" id="109894"/>
    <lineage>
        <taxon>Eukaryota</taxon>
        <taxon>Fungi</taxon>
        <taxon>Fungi incertae sedis</taxon>
        <taxon>Chytridiomycota</taxon>
        <taxon>Chytridiomycota incertae sedis</taxon>
        <taxon>Chytridiomycetes</taxon>
        <taxon>Spizellomycetales</taxon>
        <taxon>Powellomycetaceae</taxon>
        <taxon>Geranomyces</taxon>
    </lineage>
</organism>
<dbReference type="Proteomes" id="UP001212152">
    <property type="component" value="Unassembled WGS sequence"/>
</dbReference>
<dbReference type="EMBL" id="JADGJQ010000022">
    <property type="protein sequence ID" value="KAJ3179149.1"/>
    <property type="molecule type" value="Genomic_DNA"/>
</dbReference>
<feature type="compositionally biased region" description="Low complexity" evidence="4">
    <location>
        <begin position="35"/>
        <end position="63"/>
    </location>
</feature>
<evidence type="ECO:0000256" key="3">
    <source>
        <dbReference type="PROSITE-ProRule" id="PRU10141"/>
    </source>
</evidence>
<dbReference type="Gene3D" id="1.10.510.10">
    <property type="entry name" value="Transferase(Phosphotransferase) domain 1"/>
    <property type="match status" value="1"/>
</dbReference>
<dbReference type="InterPro" id="IPR000719">
    <property type="entry name" value="Prot_kinase_dom"/>
</dbReference>
<dbReference type="SMART" id="SM00220">
    <property type="entry name" value="S_TKc"/>
    <property type="match status" value="1"/>
</dbReference>
<evidence type="ECO:0000256" key="1">
    <source>
        <dbReference type="ARBA" id="ARBA00022741"/>
    </source>
</evidence>
<dbReference type="InterPro" id="IPR008271">
    <property type="entry name" value="Ser/Thr_kinase_AS"/>
</dbReference>
<comment type="caution">
    <text evidence="6">The sequence shown here is derived from an EMBL/GenBank/DDBJ whole genome shotgun (WGS) entry which is preliminary data.</text>
</comment>
<dbReference type="PROSITE" id="PS50011">
    <property type="entry name" value="PROTEIN_KINASE_DOM"/>
    <property type="match status" value="1"/>
</dbReference>
<keyword evidence="7" id="KW-1185">Reference proteome</keyword>
<feature type="region of interest" description="Disordered" evidence="4">
    <location>
        <begin position="149"/>
        <end position="189"/>
    </location>
</feature>
<feature type="region of interest" description="Disordered" evidence="4">
    <location>
        <begin position="25"/>
        <end position="132"/>
    </location>
</feature>
<dbReference type="PROSITE" id="PS00107">
    <property type="entry name" value="PROTEIN_KINASE_ATP"/>
    <property type="match status" value="1"/>
</dbReference>
<evidence type="ECO:0000313" key="6">
    <source>
        <dbReference type="EMBL" id="KAJ3179149.1"/>
    </source>
</evidence>
<dbReference type="InterPro" id="IPR011009">
    <property type="entry name" value="Kinase-like_dom_sf"/>
</dbReference>
<evidence type="ECO:0000256" key="2">
    <source>
        <dbReference type="ARBA" id="ARBA00022840"/>
    </source>
</evidence>
<feature type="domain" description="Protein kinase" evidence="5">
    <location>
        <begin position="295"/>
        <end position="582"/>
    </location>
</feature>
<dbReference type="GO" id="GO:0005524">
    <property type="term" value="F:ATP binding"/>
    <property type="evidence" value="ECO:0007669"/>
    <property type="project" value="UniProtKB-UniRule"/>
</dbReference>